<feature type="non-terminal residue" evidence="1">
    <location>
        <position position="1"/>
    </location>
</feature>
<organism evidence="1">
    <name type="scientific">marine metagenome</name>
    <dbReference type="NCBI Taxonomy" id="408172"/>
    <lineage>
        <taxon>unclassified sequences</taxon>
        <taxon>metagenomes</taxon>
        <taxon>ecological metagenomes</taxon>
    </lineage>
</organism>
<protein>
    <recommendedName>
        <fullName evidence="2">PpiC domain-containing protein</fullName>
    </recommendedName>
</protein>
<evidence type="ECO:0008006" key="2">
    <source>
        <dbReference type="Google" id="ProtNLM"/>
    </source>
</evidence>
<name>A0A381ZBK6_9ZZZZ</name>
<sequence>IYRVGETKEPVVRTFEDAESDVENAVRLEKAEVLSLEAAKKTLTQVRGGEDFESLAQKQGLSTEIMEFTVNTRFLPLLGDNSEFRKVGLHLNENEPFGLSVNEKRADLIRFRKRTFADGNPEEQKENVRTQLLQNLQQALLSKELKRLRESAEIEVINPVFRLQESS</sequence>
<gene>
    <name evidence="1" type="ORF">METZ01_LOCUS139007</name>
</gene>
<reference evidence="1" key="1">
    <citation type="submission" date="2018-05" db="EMBL/GenBank/DDBJ databases">
        <authorList>
            <person name="Lanie J.A."/>
            <person name="Ng W.-L."/>
            <person name="Kazmierczak K.M."/>
            <person name="Andrzejewski T.M."/>
            <person name="Davidsen T.M."/>
            <person name="Wayne K.J."/>
            <person name="Tettelin H."/>
            <person name="Glass J.I."/>
            <person name="Rusch D."/>
            <person name="Podicherti R."/>
            <person name="Tsui H.-C.T."/>
            <person name="Winkler M.E."/>
        </authorList>
    </citation>
    <scope>NUCLEOTIDE SEQUENCE</scope>
</reference>
<proteinExistence type="predicted"/>
<accession>A0A381ZBK6</accession>
<evidence type="ECO:0000313" key="1">
    <source>
        <dbReference type="EMBL" id="SVA86153.1"/>
    </source>
</evidence>
<dbReference type="EMBL" id="UINC01020539">
    <property type="protein sequence ID" value="SVA86153.1"/>
    <property type="molecule type" value="Genomic_DNA"/>
</dbReference>
<dbReference type="AlphaFoldDB" id="A0A381ZBK6"/>